<organism evidence="2 3">
    <name type="scientific">Pseudoalteromonas luteoviolacea</name>
    <dbReference type="NCBI Taxonomy" id="43657"/>
    <lineage>
        <taxon>Bacteria</taxon>
        <taxon>Pseudomonadati</taxon>
        <taxon>Pseudomonadota</taxon>
        <taxon>Gammaproteobacteria</taxon>
        <taxon>Alteromonadales</taxon>
        <taxon>Pseudoalteromonadaceae</taxon>
        <taxon>Pseudoalteromonas</taxon>
    </lineage>
</organism>
<dbReference type="GO" id="GO:0016747">
    <property type="term" value="F:acyltransferase activity, transferring groups other than amino-acyl groups"/>
    <property type="evidence" value="ECO:0007669"/>
    <property type="project" value="InterPro"/>
</dbReference>
<dbReference type="PROSITE" id="PS51186">
    <property type="entry name" value="GNAT"/>
    <property type="match status" value="1"/>
</dbReference>
<evidence type="ECO:0000313" key="2">
    <source>
        <dbReference type="EMBL" id="KID56981.1"/>
    </source>
</evidence>
<gene>
    <name evidence="2" type="ORF">JF50_14015</name>
</gene>
<dbReference type="Gene3D" id="3.40.630.30">
    <property type="match status" value="1"/>
</dbReference>
<dbReference type="CDD" id="cd04301">
    <property type="entry name" value="NAT_SF"/>
    <property type="match status" value="1"/>
</dbReference>
<dbReference type="SUPFAM" id="SSF55729">
    <property type="entry name" value="Acyl-CoA N-acyltransferases (Nat)"/>
    <property type="match status" value="1"/>
</dbReference>
<dbReference type="RefSeq" id="WP_039610041.1">
    <property type="nucleotide sequence ID" value="NZ_JWIC01000006.1"/>
</dbReference>
<dbReference type="EMBL" id="JWIC01000006">
    <property type="protein sequence ID" value="KID56981.1"/>
    <property type="molecule type" value="Genomic_DNA"/>
</dbReference>
<protein>
    <submittedName>
        <fullName evidence="2">Histone acetyltransferase</fullName>
    </submittedName>
</protein>
<feature type="domain" description="N-acetyltransferase" evidence="1">
    <location>
        <begin position="3"/>
        <end position="153"/>
    </location>
</feature>
<dbReference type="Pfam" id="PF13673">
    <property type="entry name" value="Acetyltransf_10"/>
    <property type="match status" value="1"/>
</dbReference>
<proteinExistence type="predicted"/>
<dbReference type="InterPro" id="IPR000182">
    <property type="entry name" value="GNAT_dom"/>
</dbReference>
<keyword evidence="2" id="KW-0808">Transferase</keyword>
<evidence type="ECO:0000259" key="1">
    <source>
        <dbReference type="PROSITE" id="PS51186"/>
    </source>
</evidence>
<dbReference type="InterPro" id="IPR016181">
    <property type="entry name" value="Acyl_CoA_acyltransferase"/>
</dbReference>
<accession>A0A0C1Q8H9</accession>
<sequence length="153" mass="17474">MKITLRSAQEADLVYLLELRRLTMDEYLLQDGVDTSDEEHLFRIKYNFEDAKIILVNNIKAGLFKASYIAQSKQWYIYQVQIHPEFQGNGIGGELIKGLCMDALKQGCTVGLSVLKSNPAKTLYDRLGFTVVDSNCSEYEMVYKSKIMTQTLE</sequence>
<dbReference type="AlphaFoldDB" id="A0A0C1Q8H9"/>
<evidence type="ECO:0000313" key="3">
    <source>
        <dbReference type="Proteomes" id="UP000031327"/>
    </source>
</evidence>
<name>A0A0C1Q8H9_9GAMM</name>
<comment type="caution">
    <text evidence="2">The sequence shown here is derived from an EMBL/GenBank/DDBJ whole genome shotgun (WGS) entry which is preliminary data.</text>
</comment>
<reference evidence="2 3" key="1">
    <citation type="submission" date="2014-12" db="EMBL/GenBank/DDBJ databases">
        <title>Draft Genome Sequence of Pseudoalteromonas luteoviolacea HI1.</title>
        <authorList>
            <person name="Asahina A.Y."/>
            <person name="Hadfield M.G."/>
        </authorList>
    </citation>
    <scope>NUCLEOTIDE SEQUENCE [LARGE SCALE GENOMIC DNA]</scope>
    <source>
        <strain evidence="2 3">HI1</strain>
    </source>
</reference>
<dbReference type="Proteomes" id="UP000031327">
    <property type="component" value="Unassembled WGS sequence"/>
</dbReference>
<dbReference type="OrthoDB" id="5522469at2"/>